<dbReference type="EMBL" id="SNVI01000008">
    <property type="protein sequence ID" value="TFE36717.1"/>
    <property type="molecule type" value="Genomic_DNA"/>
</dbReference>
<evidence type="ECO:0000259" key="1">
    <source>
        <dbReference type="Pfam" id="PF02737"/>
    </source>
</evidence>
<name>A0A4Y8MGZ0_9BURK</name>
<dbReference type="AlphaFoldDB" id="A0A4Y8MGZ0"/>
<dbReference type="SUPFAM" id="SSF51735">
    <property type="entry name" value="NAD(P)-binding Rossmann-fold domains"/>
    <property type="match status" value="1"/>
</dbReference>
<reference evidence="2 3" key="1">
    <citation type="submission" date="2019-03" db="EMBL/GenBank/DDBJ databases">
        <title>Complete Genome Sequence of Paraburkholderia dipogonis ICMP 19430T, a Nitrogen-fixing Symbiont of the South African Invasive Legume Dipogon lignosus in New Zealand.</title>
        <authorList>
            <person name="De Meyer S.E."/>
        </authorList>
    </citation>
    <scope>NUCLEOTIDE SEQUENCE [LARGE SCALE GENOMIC DNA]</scope>
    <source>
        <strain evidence="2 3">ICMP 19430</strain>
    </source>
</reference>
<comment type="caution">
    <text evidence="2">The sequence shown here is derived from an EMBL/GenBank/DDBJ whole genome shotgun (WGS) entry which is preliminary data.</text>
</comment>
<gene>
    <name evidence="2" type="ORF">E2553_44460</name>
</gene>
<dbReference type="RefSeq" id="WP_121311212.1">
    <property type="nucleotide sequence ID" value="NZ_SNVI01000008.1"/>
</dbReference>
<sequence>MWTPHQALTGKTLWCLKRAVARPQRFIGMHFFNPVPVMPFFEIVSLPGTRLRNTKAFVALRRTPWKTIGDSFRLAGLCCQLPSHPYD</sequence>
<dbReference type="Pfam" id="PF02737">
    <property type="entry name" value="3HCDH_N"/>
    <property type="match status" value="1"/>
</dbReference>
<dbReference type="Proteomes" id="UP000297385">
    <property type="component" value="Unassembled WGS sequence"/>
</dbReference>
<dbReference type="InterPro" id="IPR006176">
    <property type="entry name" value="3-OHacyl-CoA_DH_NAD-bd"/>
</dbReference>
<evidence type="ECO:0000313" key="3">
    <source>
        <dbReference type="Proteomes" id="UP000297385"/>
    </source>
</evidence>
<evidence type="ECO:0000313" key="2">
    <source>
        <dbReference type="EMBL" id="TFE36717.1"/>
    </source>
</evidence>
<dbReference type="GO" id="GO:0070403">
    <property type="term" value="F:NAD+ binding"/>
    <property type="evidence" value="ECO:0007669"/>
    <property type="project" value="InterPro"/>
</dbReference>
<dbReference type="Gene3D" id="3.40.50.720">
    <property type="entry name" value="NAD(P)-binding Rossmann-like Domain"/>
    <property type="match status" value="1"/>
</dbReference>
<proteinExistence type="predicted"/>
<dbReference type="InterPro" id="IPR036291">
    <property type="entry name" value="NAD(P)-bd_dom_sf"/>
</dbReference>
<dbReference type="GO" id="GO:0006631">
    <property type="term" value="P:fatty acid metabolic process"/>
    <property type="evidence" value="ECO:0007669"/>
    <property type="project" value="InterPro"/>
</dbReference>
<feature type="domain" description="3-hydroxyacyl-CoA dehydrogenase NAD binding" evidence="1">
    <location>
        <begin position="16"/>
        <end position="60"/>
    </location>
</feature>
<organism evidence="2 3">
    <name type="scientific">Paraburkholderia dipogonis</name>
    <dbReference type="NCBI Taxonomy" id="1211383"/>
    <lineage>
        <taxon>Bacteria</taxon>
        <taxon>Pseudomonadati</taxon>
        <taxon>Pseudomonadota</taxon>
        <taxon>Betaproteobacteria</taxon>
        <taxon>Burkholderiales</taxon>
        <taxon>Burkholderiaceae</taxon>
        <taxon>Paraburkholderia</taxon>
    </lineage>
</organism>
<accession>A0A4Y8MGZ0</accession>
<protein>
    <recommendedName>
        <fullName evidence="1">3-hydroxyacyl-CoA dehydrogenase NAD binding domain-containing protein</fullName>
    </recommendedName>
</protein>